<protein>
    <submittedName>
        <fullName evidence="2">Uncharacterized protein</fullName>
    </submittedName>
</protein>
<proteinExistence type="predicted"/>
<name>A0A8H3FLX4_9LECA</name>
<evidence type="ECO:0000313" key="2">
    <source>
        <dbReference type="EMBL" id="CAF9924283.1"/>
    </source>
</evidence>
<evidence type="ECO:0000313" key="3">
    <source>
        <dbReference type="Proteomes" id="UP000664203"/>
    </source>
</evidence>
<gene>
    <name evidence="2" type="ORF">ALECFALPRED_002722</name>
</gene>
<dbReference type="EMBL" id="CAJPDR010000186">
    <property type="protein sequence ID" value="CAF9924283.1"/>
    <property type="molecule type" value="Genomic_DNA"/>
</dbReference>
<organism evidence="2 3">
    <name type="scientific">Alectoria fallacina</name>
    <dbReference type="NCBI Taxonomy" id="1903189"/>
    <lineage>
        <taxon>Eukaryota</taxon>
        <taxon>Fungi</taxon>
        <taxon>Dikarya</taxon>
        <taxon>Ascomycota</taxon>
        <taxon>Pezizomycotina</taxon>
        <taxon>Lecanoromycetes</taxon>
        <taxon>OSLEUM clade</taxon>
        <taxon>Lecanoromycetidae</taxon>
        <taxon>Lecanorales</taxon>
        <taxon>Lecanorineae</taxon>
        <taxon>Parmeliaceae</taxon>
        <taxon>Alectoria</taxon>
    </lineage>
</organism>
<evidence type="ECO:0000256" key="1">
    <source>
        <dbReference type="SAM" id="MobiDB-lite"/>
    </source>
</evidence>
<dbReference type="Proteomes" id="UP000664203">
    <property type="component" value="Unassembled WGS sequence"/>
</dbReference>
<feature type="region of interest" description="Disordered" evidence="1">
    <location>
        <begin position="1"/>
        <end position="21"/>
    </location>
</feature>
<dbReference type="OrthoDB" id="203796at2759"/>
<sequence>MGKPTLPNPSPGVYRDDPDCDDAAPAPSVVLLNDIDYLDSDLPAYEDVLALIETYTVTSPRASIVRGAPVPVGVLALHCATTGYSSTARTPKFLTGMLKDPAKYPPTFTTPIMGAHSEVLKEG</sequence>
<feature type="compositionally biased region" description="Pro residues" evidence="1">
    <location>
        <begin position="1"/>
        <end position="10"/>
    </location>
</feature>
<dbReference type="AlphaFoldDB" id="A0A8H3FLX4"/>
<keyword evidence="3" id="KW-1185">Reference proteome</keyword>
<reference evidence="2" key="1">
    <citation type="submission" date="2021-03" db="EMBL/GenBank/DDBJ databases">
        <authorList>
            <person name="Tagirdzhanova G."/>
        </authorList>
    </citation>
    <scope>NUCLEOTIDE SEQUENCE</scope>
</reference>
<accession>A0A8H3FLX4</accession>
<comment type="caution">
    <text evidence="2">The sequence shown here is derived from an EMBL/GenBank/DDBJ whole genome shotgun (WGS) entry which is preliminary data.</text>
</comment>